<evidence type="ECO:0000313" key="7">
    <source>
        <dbReference type="Proteomes" id="UP000053797"/>
    </source>
</evidence>
<proteinExistence type="predicted"/>
<dbReference type="InterPro" id="IPR015421">
    <property type="entry name" value="PyrdxlP-dep_Trfase_major"/>
</dbReference>
<comment type="cofactor">
    <cofactor evidence="1">
        <name>pyridoxal 5'-phosphate</name>
        <dbReference type="ChEBI" id="CHEBI:597326"/>
    </cofactor>
</comment>
<protein>
    <recommendedName>
        <fullName evidence="5">N-acetyltransferase domain-containing protein</fullName>
    </recommendedName>
</protein>
<dbReference type="GO" id="GO:0008483">
    <property type="term" value="F:transaminase activity"/>
    <property type="evidence" value="ECO:0007669"/>
    <property type="project" value="UniProtKB-KW"/>
</dbReference>
<sequence length="516" mass="57488">MIDFSIATASDAEAIHELNYLTFTEEIPQHQPNIERKRIDRFHDQNTYLIGKEDDRLVAMIAIRKHRPFSLEEKGVTLDETLTDPAEIRLLSIRPEYRNSRTFMQLMRFLMVYLERETIDHVYISGTTREAKLYARFGFTPIAATLGSGDAQFVPMLLSRATYERSVIADVLRPLHFLAGPVEVAPTVRQAAQQAPRPHRTASMRQLDQDLRGRMCQLLDLPHVSMAVGSGTLANDIVAQQLSGHGLILNGGEFGQRLIDHAARAGKSFDIQLLPSGHPIELEQLASQLHQKEYDWIWLTHCETSTGVLYDLDAVKALLNQRTALIVDAISAVGTGRFSYAGCRFVTTVSGKAIGGLPGLAFIGHTDCILPSPRVPRYLDLGLYAEGVAFSGSSNLLLACQAALDALDLDQAAIKMTYLEQAVRATGFNLLATQEAQAPGILTIVHPSATALGDAIRIQGYHVQYESDYLVRNQWLQISTMGQTTMRHIERLVRVLVRENQRITIKNEKNERPLNP</sequence>
<dbReference type="PANTHER" id="PTHR42778:SF1">
    <property type="entry name" value="2-AMINOETHYLPHOSPHONATE--PYRUVATE TRANSAMINASE"/>
    <property type="match status" value="1"/>
</dbReference>
<dbReference type="SUPFAM" id="SSF53383">
    <property type="entry name" value="PLP-dependent transferases"/>
    <property type="match status" value="1"/>
</dbReference>
<dbReference type="Gene3D" id="3.40.630.30">
    <property type="match status" value="1"/>
</dbReference>
<dbReference type="Gene3D" id="3.90.1150.10">
    <property type="entry name" value="Aspartate Aminotransferase, domain 1"/>
    <property type="match status" value="1"/>
</dbReference>
<dbReference type="EMBL" id="LNQL01000006">
    <property type="protein sequence ID" value="KSU47990.1"/>
    <property type="molecule type" value="Genomic_DNA"/>
</dbReference>
<dbReference type="InterPro" id="IPR000182">
    <property type="entry name" value="GNAT_dom"/>
</dbReference>
<dbReference type="AlphaFoldDB" id="A0A0V8GCY3"/>
<evidence type="ECO:0000256" key="4">
    <source>
        <dbReference type="ARBA" id="ARBA00022898"/>
    </source>
</evidence>
<organism evidence="6 7">
    <name type="scientific">Exiguobacterium indicum</name>
    <dbReference type="NCBI Taxonomy" id="296995"/>
    <lineage>
        <taxon>Bacteria</taxon>
        <taxon>Bacillati</taxon>
        <taxon>Bacillota</taxon>
        <taxon>Bacilli</taxon>
        <taxon>Bacillales</taxon>
        <taxon>Bacillales Family XII. Incertae Sedis</taxon>
        <taxon>Exiguobacterium</taxon>
    </lineage>
</organism>
<dbReference type="InterPro" id="IPR015422">
    <property type="entry name" value="PyrdxlP-dep_Trfase_small"/>
</dbReference>
<gene>
    <name evidence="6" type="ORF">AS033_15160</name>
</gene>
<evidence type="ECO:0000256" key="3">
    <source>
        <dbReference type="ARBA" id="ARBA00022679"/>
    </source>
</evidence>
<evidence type="ECO:0000313" key="6">
    <source>
        <dbReference type="EMBL" id="KSU47990.1"/>
    </source>
</evidence>
<dbReference type="InterPro" id="IPR015424">
    <property type="entry name" value="PyrdxlP-dep_Trfase"/>
</dbReference>
<feature type="domain" description="N-acetyltransferase" evidence="5">
    <location>
        <begin position="2"/>
        <end position="161"/>
    </location>
</feature>
<dbReference type="GO" id="GO:0016747">
    <property type="term" value="F:acyltransferase activity, transferring groups other than amino-acyl groups"/>
    <property type="evidence" value="ECO:0007669"/>
    <property type="project" value="InterPro"/>
</dbReference>
<keyword evidence="2" id="KW-0032">Aminotransferase</keyword>
<dbReference type="PANTHER" id="PTHR42778">
    <property type="entry name" value="2-AMINOETHYLPHOSPHONATE--PYRUVATE TRANSAMINASE"/>
    <property type="match status" value="1"/>
</dbReference>
<dbReference type="SUPFAM" id="SSF55729">
    <property type="entry name" value="Acyl-CoA N-acyltransferases (Nat)"/>
    <property type="match status" value="1"/>
</dbReference>
<keyword evidence="4" id="KW-0663">Pyridoxal phosphate</keyword>
<dbReference type="PROSITE" id="PS51186">
    <property type="entry name" value="GNAT"/>
    <property type="match status" value="1"/>
</dbReference>
<dbReference type="Proteomes" id="UP000053797">
    <property type="component" value="Unassembled WGS sequence"/>
</dbReference>
<dbReference type="Pfam" id="PF00583">
    <property type="entry name" value="Acetyltransf_1"/>
    <property type="match status" value="1"/>
</dbReference>
<dbReference type="InterPro" id="IPR016181">
    <property type="entry name" value="Acyl_CoA_acyltransferase"/>
</dbReference>
<reference evidence="6 7" key="1">
    <citation type="journal article" date="2015" name="Int. J. Syst. Evol. Microbiol.">
        <title>Exiguobacterium enclense sp. nov., isolated from sediment.</title>
        <authorList>
            <person name="Dastager S.G."/>
            <person name="Mawlankar R."/>
            <person name="Sonalkar V.V."/>
            <person name="Thorat M.N."/>
            <person name="Mual P."/>
            <person name="Verma A."/>
            <person name="Krishnamurthi S."/>
            <person name="Tang S.K."/>
            <person name="Li W.J."/>
        </authorList>
    </citation>
    <scope>NUCLEOTIDE SEQUENCE [LARGE SCALE GENOMIC DNA]</scope>
    <source>
        <strain evidence="6 7">NIO-1109</strain>
    </source>
</reference>
<comment type="caution">
    <text evidence="6">The sequence shown here is derived from an EMBL/GenBank/DDBJ whole genome shotgun (WGS) entry which is preliminary data.</text>
</comment>
<evidence type="ECO:0000256" key="2">
    <source>
        <dbReference type="ARBA" id="ARBA00022576"/>
    </source>
</evidence>
<name>A0A0V8GCY3_9BACL</name>
<keyword evidence="3" id="KW-0808">Transferase</keyword>
<dbReference type="RefSeq" id="WP_058265964.1">
    <property type="nucleotide sequence ID" value="NZ_FMYN01000006.1"/>
</dbReference>
<dbReference type="OrthoDB" id="389074at2"/>
<evidence type="ECO:0000256" key="1">
    <source>
        <dbReference type="ARBA" id="ARBA00001933"/>
    </source>
</evidence>
<accession>A0A0V8GCY3</accession>
<evidence type="ECO:0000259" key="5">
    <source>
        <dbReference type="PROSITE" id="PS51186"/>
    </source>
</evidence>
<dbReference type="Gene3D" id="3.40.640.10">
    <property type="entry name" value="Type I PLP-dependent aspartate aminotransferase-like (Major domain)"/>
    <property type="match status" value="1"/>
</dbReference>